<dbReference type="PIRSF" id="PIRSF005901">
    <property type="entry name" value="EF-P"/>
    <property type="match status" value="1"/>
</dbReference>
<dbReference type="InterPro" id="IPR013185">
    <property type="entry name" value="Transl_elong_KOW-like"/>
</dbReference>
<dbReference type="SUPFAM" id="SSF50104">
    <property type="entry name" value="Translation proteins SH3-like domain"/>
    <property type="match status" value="1"/>
</dbReference>
<dbReference type="InterPro" id="IPR015365">
    <property type="entry name" value="Elong-fact-P_C"/>
</dbReference>
<keyword evidence="4 7" id="KW-0963">Cytoplasm</keyword>
<comment type="pathway">
    <text evidence="2 7">Protein biosynthesis; polypeptide chain elongation.</text>
</comment>
<dbReference type="SMART" id="SM01185">
    <property type="entry name" value="EFP"/>
    <property type="match status" value="1"/>
</dbReference>
<dbReference type="GO" id="GO:0003746">
    <property type="term" value="F:translation elongation factor activity"/>
    <property type="evidence" value="ECO:0007669"/>
    <property type="project" value="UniProtKB-UniRule"/>
</dbReference>
<dbReference type="InterPro" id="IPR011768">
    <property type="entry name" value="Transl_elongation_fac_P"/>
</dbReference>
<keyword evidence="5 7" id="KW-0251">Elongation factor</keyword>
<dbReference type="PROSITE" id="PS01275">
    <property type="entry name" value="EFP"/>
    <property type="match status" value="1"/>
</dbReference>
<keyword evidence="6 7" id="KW-0648">Protein biosynthesis</keyword>
<dbReference type="Pfam" id="PF08207">
    <property type="entry name" value="EFP_N"/>
    <property type="match status" value="1"/>
</dbReference>
<evidence type="ECO:0000259" key="9">
    <source>
        <dbReference type="SMART" id="SM01185"/>
    </source>
</evidence>
<dbReference type="InterPro" id="IPR014722">
    <property type="entry name" value="Rib_uL2_dom2"/>
</dbReference>
<accession>A0AAU7CZU7</accession>
<evidence type="ECO:0000313" key="11">
    <source>
        <dbReference type="EMBL" id="XBH14457.1"/>
    </source>
</evidence>
<dbReference type="InterPro" id="IPR012340">
    <property type="entry name" value="NA-bd_OB-fold"/>
</dbReference>
<dbReference type="EMBL" id="CP121195">
    <property type="protein sequence ID" value="XBH14457.1"/>
    <property type="molecule type" value="Genomic_DNA"/>
</dbReference>
<feature type="domain" description="Translation elongation factor P/YeiP central" evidence="9">
    <location>
        <begin position="72"/>
        <end position="126"/>
    </location>
</feature>
<protein>
    <recommendedName>
        <fullName evidence="7">Elongation factor P</fullName>
        <shortName evidence="7">EF-P</shortName>
    </recommendedName>
</protein>
<feature type="domain" description="Elongation factor P C-terminal" evidence="8">
    <location>
        <begin position="134"/>
        <end position="190"/>
    </location>
</feature>
<dbReference type="SUPFAM" id="SSF50249">
    <property type="entry name" value="Nucleic acid-binding proteins"/>
    <property type="match status" value="2"/>
</dbReference>
<dbReference type="GO" id="GO:0043043">
    <property type="term" value="P:peptide biosynthetic process"/>
    <property type="evidence" value="ECO:0007669"/>
    <property type="project" value="InterPro"/>
</dbReference>
<gene>
    <name evidence="7" type="primary">efp</name>
    <name evidence="10" type="ORF">P4G45_04695</name>
    <name evidence="11" type="ORF">P8936_04660</name>
</gene>
<dbReference type="Gene3D" id="2.30.30.30">
    <property type="match status" value="1"/>
</dbReference>
<dbReference type="Pfam" id="PF01132">
    <property type="entry name" value="EFP"/>
    <property type="match status" value="1"/>
</dbReference>
<dbReference type="SMART" id="SM00841">
    <property type="entry name" value="Elong-fact-P_C"/>
    <property type="match status" value="1"/>
</dbReference>
<dbReference type="KEGG" id="epl:P4G45_04695"/>
<comment type="subcellular location">
    <subcellularLocation>
        <location evidence="1 7">Cytoplasm</location>
    </subcellularLocation>
</comment>
<evidence type="ECO:0000256" key="3">
    <source>
        <dbReference type="ARBA" id="ARBA00009479"/>
    </source>
</evidence>
<dbReference type="FunFam" id="2.40.50.140:FF:000004">
    <property type="entry name" value="Elongation factor P"/>
    <property type="match status" value="1"/>
</dbReference>
<comment type="similarity">
    <text evidence="3 7">Belongs to the elongation factor P family.</text>
</comment>
<dbReference type="AlphaFoldDB" id="A0AAU7DAV6"/>
<evidence type="ECO:0000256" key="7">
    <source>
        <dbReference type="HAMAP-Rule" id="MF_00141"/>
    </source>
</evidence>
<dbReference type="Pfam" id="PF09285">
    <property type="entry name" value="Elong-fact-P_C"/>
    <property type="match status" value="1"/>
</dbReference>
<dbReference type="InterPro" id="IPR013852">
    <property type="entry name" value="Transl_elong_P/YeiP_CS"/>
</dbReference>
<dbReference type="InterPro" id="IPR008991">
    <property type="entry name" value="Translation_prot_SH3-like_sf"/>
</dbReference>
<dbReference type="PANTHER" id="PTHR30053:SF12">
    <property type="entry name" value="ELONGATION FACTOR P (EF-P) FAMILY PROTEIN"/>
    <property type="match status" value="1"/>
</dbReference>
<dbReference type="NCBIfam" id="NF001810">
    <property type="entry name" value="PRK00529.1"/>
    <property type="match status" value="1"/>
</dbReference>
<dbReference type="InterPro" id="IPR001059">
    <property type="entry name" value="Transl_elong_P/YeiP_cen"/>
</dbReference>
<dbReference type="CDD" id="cd05794">
    <property type="entry name" value="S1_EF-P_repeat_2"/>
    <property type="match status" value="1"/>
</dbReference>
<evidence type="ECO:0000313" key="10">
    <source>
        <dbReference type="EMBL" id="XBH11029.1"/>
    </source>
</evidence>
<organism evidence="11">
    <name type="scientific">Edaphobacter paludis</name>
    <dbReference type="NCBI Taxonomy" id="3035702"/>
    <lineage>
        <taxon>Bacteria</taxon>
        <taxon>Pseudomonadati</taxon>
        <taxon>Acidobacteriota</taxon>
        <taxon>Terriglobia</taxon>
        <taxon>Terriglobales</taxon>
        <taxon>Acidobacteriaceae</taxon>
        <taxon>Edaphobacter</taxon>
    </lineage>
</organism>
<dbReference type="Gene3D" id="2.40.50.140">
    <property type="entry name" value="Nucleic acid-binding proteins"/>
    <property type="match status" value="2"/>
</dbReference>
<evidence type="ECO:0000259" key="8">
    <source>
        <dbReference type="SMART" id="SM00841"/>
    </source>
</evidence>
<dbReference type="InterPro" id="IPR020599">
    <property type="entry name" value="Transl_elong_fac_P/YeiP"/>
</dbReference>
<evidence type="ECO:0000256" key="5">
    <source>
        <dbReference type="ARBA" id="ARBA00022768"/>
    </source>
</evidence>
<name>A0AAU7DAV6_9BACT</name>
<dbReference type="RefSeq" id="WP_348268517.1">
    <property type="nucleotide sequence ID" value="NZ_CP121194.1"/>
</dbReference>
<dbReference type="HAMAP" id="MF_00141">
    <property type="entry name" value="EF_P"/>
    <property type="match status" value="1"/>
</dbReference>
<accession>A0AAU7DAV6</accession>
<reference evidence="11" key="1">
    <citation type="submission" date="2023-03" db="EMBL/GenBank/DDBJ databases">
        <title>Edaphobacter sp.</title>
        <authorList>
            <person name="Huber K.J."/>
            <person name="Papendorf J."/>
            <person name="Pilke C."/>
            <person name="Bunk B."/>
            <person name="Sproeer C."/>
            <person name="Pester M."/>
        </authorList>
    </citation>
    <scope>NUCLEOTIDE SEQUENCE</scope>
    <source>
        <strain evidence="10">DSM 109919</strain>
        <strain evidence="11">DSM 109920</strain>
    </source>
</reference>
<evidence type="ECO:0000256" key="6">
    <source>
        <dbReference type="ARBA" id="ARBA00022917"/>
    </source>
</evidence>
<comment type="function">
    <text evidence="7">Involved in peptide bond synthesis. Stimulates efficient translation and peptide-bond synthesis on native or reconstituted 70S ribosomes in vitro. Probably functions indirectly by altering the affinity of the ribosome for aminoacyl-tRNA, thus increasing their reactivity as acceptors for peptidyl transferase.</text>
</comment>
<dbReference type="EMBL" id="CP121194">
    <property type="protein sequence ID" value="XBH11029.1"/>
    <property type="molecule type" value="Genomic_DNA"/>
</dbReference>
<evidence type="ECO:0000256" key="1">
    <source>
        <dbReference type="ARBA" id="ARBA00004496"/>
    </source>
</evidence>
<proteinExistence type="inferred from homology"/>
<dbReference type="GO" id="GO:0005829">
    <property type="term" value="C:cytosol"/>
    <property type="evidence" value="ECO:0007669"/>
    <property type="project" value="UniProtKB-ARBA"/>
</dbReference>
<dbReference type="PANTHER" id="PTHR30053">
    <property type="entry name" value="ELONGATION FACTOR P"/>
    <property type="match status" value="1"/>
</dbReference>
<sequence length="194" mass="21195">MAVLIEAINIKRKTLFELDNAPYACLDSDITTPTARGGQTLVRLKMRNLLTSAVFEKTFKASDKFKEPDLQLVPASYLYSDGEGSHFLDQESYETLTLDEGMIGNALDFLTEGALIQLHKYNGNPIGLQLPMFVELNVTYAEPAARGDSSSGSGTKLAKLETGLEIRVPPFIKEGEKVKVATETGEFAGRADKS</sequence>
<evidence type="ECO:0000256" key="2">
    <source>
        <dbReference type="ARBA" id="ARBA00004815"/>
    </source>
</evidence>
<evidence type="ECO:0000256" key="4">
    <source>
        <dbReference type="ARBA" id="ARBA00022490"/>
    </source>
</evidence>